<dbReference type="InterPro" id="IPR025714">
    <property type="entry name" value="Methyltranfer_dom"/>
</dbReference>
<dbReference type="InterPro" id="IPR029063">
    <property type="entry name" value="SAM-dependent_MTases_sf"/>
</dbReference>
<dbReference type="EMBL" id="CP087164">
    <property type="protein sequence ID" value="UGS35521.1"/>
    <property type="molecule type" value="Genomic_DNA"/>
</dbReference>
<dbReference type="KEGG" id="sbae:DSM104329_01914"/>
<dbReference type="RefSeq" id="WP_259315205.1">
    <property type="nucleotide sequence ID" value="NZ_CP087164.1"/>
</dbReference>
<dbReference type="Proteomes" id="UP001162834">
    <property type="component" value="Chromosome"/>
</dbReference>
<dbReference type="Gene3D" id="3.40.50.150">
    <property type="entry name" value="Vaccinia Virus protein VP39"/>
    <property type="match status" value="1"/>
</dbReference>
<reference evidence="10" key="1">
    <citation type="journal article" date="2022" name="Int. J. Syst. Evol. Microbiol.">
        <title>Pseudomonas aegrilactucae sp. nov. and Pseudomonas morbosilactucae sp. nov., pathogens causing bacterial rot of lettuce in Japan.</title>
        <authorList>
            <person name="Sawada H."/>
            <person name="Fujikawa T."/>
            <person name="Satou M."/>
        </authorList>
    </citation>
    <scope>NUCLEOTIDE SEQUENCE</scope>
    <source>
        <strain evidence="10">0166_1</strain>
    </source>
</reference>
<comment type="catalytic activity">
    <reaction evidence="6">
        <text>arsenic triglutathione + [thioredoxin]-dithiol + S-adenosyl-L-methionine + 2 H2O = methylarsonous acid + [thioredoxin]-disulfide + 3 glutathione + S-adenosyl-L-homocysteine + H(+)</text>
        <dbReference type="Rhea" id="RHEA:69460"/>
        <dbReference type="Rhea" id="RHEA-COMP:10698"/>
        <dbReference type="Rhea" id="RHEA-COMP:10700"/>
        <dbReference type="ChEBI" id="CHEBI:15377"/>
        <dbReference type="ChEBI" id="CHEBI:15378"/>
        <dbReference type="ChEBI" id="CHEBI:17826"/>
        <dbReference type="ChEBI" id="CHEBI:29950"/>
        <dbReference type="ChEBI" id="CHEBI:50058"/>
        <dbReference type="ChEBI" id="CHEBI:57856"/>
        <dbReference type="ChEBI" id="CHEBI:57925"/>
        <dbReference type="ChEBI" id="CHEBI:59789"/>
        <dbReference type="ChEBI" id="CHEBI:183640"/>
        <dbReference type="EC" id="2.1.1.137"/>
    </reaction>
</comment>
<comment type="catalytic activity">
    <reaction evidence="8">
        <text>arsenic triglutathione + 3 [thioredoxin]-dithiol + 3 S-adenosyl-L-methionine = trimethylarsine + 3 [thioredoxin]-disulfide + 3 glutathione + 3 S-adenosyl-L-homocysteine + 3 H(+)</text>
        <dbReference type="Rhea" id="RHEA:69432"/>
        <dbReference type="Rhea" id="RHEA-COMP:10698"/>
        <dbReference type="Rhea" id="RHEA-COMP:10700"/>
        <dbReference type="ChEBI" id="CHEBI:15378"/>
        <dbReference type="ChEBI" id="CHEBI:27130"/>
        <dbReference type="ChEBI" id="CHEBI:29950"/>
        <dbReference type="ChEBI" id="CHEBI:50058"/>
        <dbReference type="ChEBI" id="CHEBI:57856"/>
        <dbReference type="ChEBI" id="CHEBI:57925"/>
        <dbReference type="ChEBI" id="CHEBI:59789"/>
        <dbReference type="ChEBI" id="CHEBI:183640"/>
        <dbReference type="EC" id="2.1.1.137"/>
    </reaction>
</comment>
<keyword evidence="11" id="KW-1185">Reference proteome</keyword>
<comment type="catalytic activity">
    <reaction evidence="7">
        <text>arsenic triglutathione + 2 [thioredoxin]-dithiol + 2 S-adenosyl-L-methionine + H2O = dimethylarsinous acid + 2 [thioredoxin]-disulfide + 3 glutathione + 2 S-adenosyl-L-homocysteine + 2 H(+)</text>
        <dbReference type="Rhea" id="RHEA:69464"/>
        <dbReference type="Rhea" id="RHEA-COMP:10698"/>
        <dbReference type="Rhea" id="RHEA-COMP:10700"/>
        <dbReference type="ChEBI" id="CHEBI:15377"/>
        <dbReference type="ChEBI" id="CHEBI:15378"/>
        <dbReference type="ChEBI" id="CHEBI:23808"/>
        <dbReference type="ChEBI" id="CHEBI:29950"/>
        <dbReference type="ChEBI" id="CHEBI:50058"/>
        <dbReference type="ChEBI" id="CHEBI:57856"/>
        <dbReference type="ChEBI" id="CHEBI:57925"/>
        <dbReference type="ChEBI" id="CHEBI:59789"/>
        <dbReference type="ChEBI" id="CHEBI:183640"/>
        <dbReference type="EC" id="2.1.1.137"/>
    </reaction>
</comment>
<evidence type="ECO:0000256" key="1">
    <source>
        <dbReference type="ARBA" id="ARBA00022679"/>
    </source>
</evidence>
<accession>A0A9E7BZN9</accession>
<dbReference type="AlphaFoldDB" id="A0A9E7BZN9"/>
<dbReference type="InterPro" id="IPR026669">
    <property type="entry name" value="Arsenite_MeTrfase-like"/>
</dbReference>
<protein>
    <recommendedName>
        <fullName evidence="5">Arsenite methyltransferase</fullName>
        <ecNumber evidence="4">2.1.1.137</ecNumber>
    </recommendedName>
</protein>
<dbReference type="PANTHER" id="PTHR43675">
    <property type="entry name" value="ARSENITE METHYLTRANSFERASE"/>
    <property type="match status" value="1"/>
</dbReference>
<dbReference type="GO" id="GO:0032259">
    <property type="term" value="P:methylation"/>
    <property type="evidence" value="ECO:0007669"/>
    <property type="project" value="UniProtKB-KW"/>
</dbReference>
<evidence type="ECO:0000256" key="2">
    <source>
        <dbReference type="ARBA" id="ARBA00022691"/>
    </source>
</evidence>
<dbReference type="NCBIfam" id="NF008823">
    <property type="entry name" value="PRK11873.1"/>
    <property type="match status" value="1"/>
</dbReference>
<dbReference type="PANTHER" id="PTHR43675:SF8">
    <property type="entry name" value="ARSENITE METHYLTRANSFERASE"/>
    <property type="match status" value="1"/>
</dbReference>
<dbReference type="Pfam" id="PF13847">
    <property type="entry name" value="Methyltransf_31"/>
    <property type="match status" value="1"/>
</dbReference>
<evidence type="ECO:0000256" key="6">
    <source>
        <dbReference type="ARBA" id="ARBA00047941"/>
    </source>
</evidence>
<dbReference type="CDD" id="cd02440">
    <property type="entry name" value="AdoMet_MTases"/>
    <property type="match status" value="1"/>
</dbReference>
<evidence type="ECO:0000256" key="7">
    <source>
        <dbReference type="ARBA" id="ARBA00047943"/>
    </source>
</evidence>
<dbReference type="SUPFAM" id="SSF53335">
    <property type="entry name" value="S-adenosyl-L-methionine-dependent methyltransferases"/>
    <property type="match status" value="1"/>
</dbReference>
<proteinExistence type="inferred from homology"/>
<evidence type="ECO:0000313" key="11">
    <source>
        <dbReference type="Proteomes" id="UP001162834"/>
    </source>
</evidence>
<evidence type="ECO:0000259" key="9">
    <source>
        <dbReference type="Pfam" id="PF13847"/>
    </source>
</evidence>
<dbReference type="EC" id="2.1.1.137" evidence="4"/>
<organism evidence="10 11">
    <name type="scientific">Capillimicrobium parvum</name>
    <dbReference type="NCBI Taxonomy" id="2884022"/>
    <lineage>
        <taxon>Bacteria</taxon>
        <taxon>Bacillati</taxon>
        <taxon>Actinomycetota</taxon>
        <taxon>Thermoleophilia</taxon>
        <taxon>Solirubrobacterales</taxon>
        <taxon>Capillimicrobiaceae</taxon>
        <taxon>Capillimicrobium</taxon>
    </lineage>
</organism>
<evidence type="ECO:0000256" key="8">
    <source>
        <dbReference type="ARBA" id="ARBA00048428"/>
    </source>
</evidence>
<evidence type="ECO:0000256" key="4">
    <source>
        <dbReference type="ARBA" id="ARBA00034521"/>
    </source>
</evidence>
<dbReference type="GO" id="GO:0030791">
    <property type="term" value="F:arsenite methyltransferase activity"/>
    <property type="evidence" value="ECO:0007669"/>
    <property type="project" value="UniProtKB-EC"/>
</dbReference>
<evidence type="ECO:0000313" key="10">
    <source>
        <dbReference type="EMBL" id="UGS35521.1"/>
    </source>
</evidence>
<evidence type="ECO:0000256" key="3">
    <source>
        <dbReference type="ARBA" id="ARBA00034487"/>
    </source>
</evidence>
<feature type="domain" description="Methyltransferase" evidence="9">
    <location>
        <begin position="123"/>
        <end position="269"/>
    </location>
</feature>
<name>A0A9E7BZN9_9ACTN</name>
<comment type="similarity">
    <text evidence="3">Belongs to the methyltransferase superfamily. Arsenite methyltransferase family.</text>
</comment>
<evidence type="ECO:0000256" key="5">
    <source>
        <dbReference type="ARBA" id="ARBA00034545"/>
    </source>
</evidence>
<keyword evidence="2" id="KW-0949">S-adenosyl-L-methionine</keyword>
<keyword evidence="1 10" id="KW-0808">Transferase</keyword>
<gene>
    <name evidence="10" type="primary">arsM_2</name>
    <name evidence="10" type="ORF">DSM104329_01914</name>
</gene>
<keyword evidence="10" id="KW-0489">Methyltransferase</keyword>
<sequence length="296" mass="30315">MTTSRETACCTPAEQATCCDPADKADCCGADHAGGACGCRAGRAADRSDLREVVRERYAASARAVTQTGAAACCGGGAAIITDEQAGLFGGSLYAGDDRGALPDSALLASLGCGNPTAIADLHPGETVLDLGSGGGIDVLLSARRVGPSGLAYGLDMTDEMLDLARANQARAGVANARWLKGHIEDVPLADASVDVVISNCVINLSTDKARVLAEAARVLRPGGRFAVSDVVADGEMDEATRADLAQYVGCIAGALTRAEYARLLADAGFGDVEIRETHRVHDRAAAAIIRARRSA</sequence>